<keyword evidence="2" id="KW-1185">Reference proteome</keyword>
<organism evidence="1 2">
    <name type="scientific">Cannabis sativa</name>
    <name type="common">Hemp</name>
    <name type="synonym">Marijuana</name>
    <dbReference type="NCBI Taxonomy" id="3483"/>
    <lineage>
        <taxon>Eukaryota</taxon>
        <taxon>Viridiplantae</taxon>
        <taxon>Streptophyta</taxon>
        <taxon>Embryophyta</taxon>
        <taxon>Tracheophyta</taxon>
        <taxon>Spermatophyta</taxon>
        <taxon>Magnoliopsida</taxon>
        <taxon>eudicotyledons</taxon>
        <taxon>Gunneridae</taxon>
        <taxon>Pentapetalae</taxon>
        <taxon>rosids</taxon>
        <taxon>fabids</taxon>
        <taxon>Rosales</taxon>
        <taxon>Cannabaceae</taxon>
        <taxon>Cannabis</taxon>
    </lineage>
</organism>
<name>A0A803R592_CANSA</name>
<evidence type="ECO:0000313" key="2">
    <source>
        <dbReference type="Proteomes" id="UP000596661"/>
    </source>
</evidence>
<dbReference type="EnsemblPlants" id="novel_model_5268_5bd9a17a">
    <property type="protein sequence ID" value="cds.novel_model_5268_5bd9a17a"/>
    <property type="gene ID" value="novel_gene_2738_5bd9a17a"/>
</dbReference>
<dbReference type="AlphaFoldDB" id="A0A803R592"/>
<protein>
    <submittedName>
        <fullName evidence="1">Uncharacterized protein</fullName>
    </submittedName>
</protein>
<sequence length="64" mass="7436">MRKLAFELKSSCLGLRSKLLFKSMPNRGRRGVVRPRCKNAFRHGRAQPRKEHPILATPLKILRI</sequence>
<dbReference type="Proteomes" id="UP000596661">
    <property type="component" value="Chromosome 6"/>
</dbReference>
<proteinExistence type="predicted"/>
<evidence type="ECO:0000313" key="1">
    <source>
        <dbReference type="EnsemblPlants" id="cds.novel_model_5268_5bd9a17a"/>
    </source>
</evidence>
<dbReference type="EMBL" id="UZAU01000588">
    <property type="status" value="NOT_ANNOTATED_CDS"/>
    <property type="molecule type" value="Genomic_DNA"/>
</dbReference>
<reference evidence="1" key="2">
    <citation type="submission" date="2021-03" db="UniProtKB">
        <authorList>
            <consortium name="EnsemblPlants"/>
        </authorList>
    </citation>
    <scope>IDENTIFICATION</scope>
</reference>
<dbReference type="Gramene" id="novel_model_5268_5bd9a17a">
    <property type="protein sequence ID" value="cds.novel_model_5268_5bd9a17a"/>
    <property type="gene ID" value="novel_gene_2738_5bd9a17a"/>
</dbReference>
<accession>A0A803R592</accession>
<reference evidence="1" key="1">
    <citation type="submission" date="2018-11" db="EMBL/GenBank/DDBJ databases">
        <authorList>
            <person name="Grassa J C."/>
        </authorList>
    </citation>
    <scope>NUCLEOTIDE SEQUENCE [LARGE SCALE GENOMIC DNA]</scope>
</reference>